<organism evidence="8">
    <name type="scientific">freshwater metagenome</name>
    <dbReference type="NCBI Taxonomy" id="449393"/>
    <lineage>
        <taxon>unclassified sequences</taxon>
        <taxon>metagenomes</taxon>
        <taxon>ecological metagenomes</taxon>
    </lineage>
</organism>
<dbReference type="EMBL" id="CAEZSH010000021">
    <property type="protein sequence ID" value="CAB4533814.1"/>
    <property type="molecule type" value="Genomic_DNA"/>
</dbReference>
<evidence type="ECO:0000256" key="2">
    <source>
        <dbReference type="ARBA" id="ARBA00022617"/>
    </source>
</evidence>
<keyword evidence="3" id="KW-0479">Metal-binding</keyword>
<sequence length="415" mass="47424">MNSMSSVSLADLDLFEGGAPWKVFEDLRKHSPIHWNEEESPNSGFYSVTRYHDIVKVLRDPDTFTSERFTNLEEVDAEQEEARRSLLETDGSRHRALRRLLQGEFTPQAVARYATFLRGLTATTLDNAFAKGSFDFVEEVASDFPINVLVRLLDVPQEDAGQLIDWGNRMIGFDDPEHADVLINDPESEKYRLVPFKSPAALEVFEYGDALARERKGKDGTDLISRLVNTMPSDGVPLTDRDFHTNFLLLVVAGNETTRHTISHTMNNLIQNPDQLRFLQENPDKIEWAVEEFLRFASPVYHFRRTATKDVELNGVQIKTGQKVVPWFASGNRDETIFENPNRMDVTRNPNEHMTFGRGGPHMCLGNALARIELKIMFEDLIQRVDSVEIDGEIDYLRSNFVHGIKRMPVKVNLR</sequence>
<gene>
    <name evidence="7" type="ORF">UFOPK1410_00305</name>
    <name evidence="8" type="ORF">UFOPK1855_00322</name>
</gene>
<dbReference type="PANTHER" id="PTHR46696">
    <property type="entry name" value="P450, PUTATIVE (EUROFUNG)-RELATED"/>
    <property type="match status" value="1"/>
</dbReference>
<proteinExistence type="inferred from homology"/>
<dbReference type="InterPro" id="IPR001128">
    <property type="entry name" value="Cyt_P450"/>
</dbReference>
<dbReference type="InterPro" id="IPR002397">
    <property type="entry name" value="Cyt_P450_B"/>
</dbReference>
<dbReference type="InterPro" id="IPR036396">
    <property type="entry name" value="Cyt_P450_sf"/>
</dbReference>
<dbReference type="GO" id="GO:0008395">
    <property type="term" value="F:steroid hydroxylase activity"/>
    <property type="evidence" value="ECO:0007669"/>
    <property type="project" value="TreeGrafter"/>
</dbReference>
<evidence type="ECO:0000256" key="1">
    <source>
        <dbReference type="ARBA" id="ARBA00010617"/>
    </source>
</evidence>
<dbReference type="Gene3D" id="1.10.630.10">
    <property type="entry name" value="Cytochrome P450"/>
    <property type="match status" value="1"/>
</dbReference>
<evidence type="ECO:0000256" key="5">
    <source>
        <dbReference type="ARBA" id="ARBA00023004"/>
    </source>
</evidence>
<dbReference type="EMBL" id="CAEZUW010000034">
    <property type="protein sequence ID" value="CAB4609500.1"/>
    <property type="molecule type" value="Genomic_DNA"/>
</dbReference>
<dbReference type="Pfam" id="PF00067">
    <property type="entry name" value="p450"/>
    <property type="match status" value="1"/>
</dbReference>
<reference evidence="8" key="1">
    <citation type="submission" date="2020-05" db="EMBL/GenBank/DDBJ databases">
        <authorList>
            <person name="Chiriac C."/>
            <person name="Salcher M."/>
            <person name="Ghai R."/>
            <person name="Kavagutti S V."/>
        </authorList>
    </citation>
    <scope>NUCLEOTIDE SEQUENCE</scope>
</reference>
<dbReference type="GO" id="GO:0006707">
    <property type="term" value="P:cholesterol catabolic process"/>
    <property type="evidence" value="ECO:0007669"/>
    <property type="project" value="TreeGrafter"/>
</dbReference>
<dbReference type="CDD" id="cd11033">
    <property type="entry name" value="CYP142-like"/>
    <property type="match status" value="1"/>
</dbReference>
<dbReference type="FunFam" id="1.10.630.10:FF:000018">
    <property type="entry name" value="Cytochrome P450 monooxygenase"/>
    <property type="match status" value="1"/>
</dbReference>
<dbReference type="GO" id="GO:0020037">
    <property type="term" value="F:heme binding"/>
    <property type="evidence" value="ECO:0007669"/>
    <property type="project" value="InterPro"/>
</dbReference>
<dbReference type="PRINTS" id="PR00359">
    <property type="entry name" value="BP450"/>
</dbReference>
<dbReference type="GO" id="GO:0005506">
    <property type="term" value="F:iron ion binding"/>
    <property type="evidence" value="ECO:0007669"/>
    <property type="project" value="InterPro"/>
</dbReference>
<dbReference type="PANTHER" id="PTHR46696:SF4">
    <property type="entry name" value="BIOTIN BIOSYNTHESIS CYTOCHROME P450"/>
    <property type="match status" value="1"/>
</dbReference>
<evidence type="ECO:0000256" key="4">
    <source>
        <dbReference type="ARBA" id="ARBA00023002"/>
    </source>
</evidence>
<keyword evidence="6" id="KW-0503">Monooxygenase</keyword>
<evidence type="ECO:0000313" key="7">
    <source>
        <dbReference type="EMBL" id="CAB4533814.1"/>
    </source>
</evidence>
<evidence type="ECO:0000256" key="6">
    <source>
        <dbReference type="ARBA" id="ARBA00023033"/>
    </source>
</evidence>
<dbReference type="AlphaFoldDB" id="A0A6J6H9K0"/>
<dbReference type="GO" id="GO:0036199">
    <property type="term" value="F:cholest-4-en-3-one 26-monooxygenase activity"/>
    <property type="evidence" value="ECO:0007669"/>
    <property type="project" value="TreeGrafter"/>
</dbReference>
<dbReference type="SUPFAM" id="SSF48264">
    <property type="entry name" value="Cytochrome P450"/>
    <property type="match status" value="1"/>
</dbReference>
<evidence type="ECO:0000256" key="3">
    <source>
        <dbReference type="ARBA" id="ARBA00022723"/>
    </source>
</evidence>
<keyword evidence="2" id="KW-0349">Heme</keyword>
<name>A0A6J6H9K0_9ZZZZ</name>
<keyword evidence="5" id="KW-0408">Iron</keyword>
<comment type="similarity">
    <text evidence="1">Belongs to the cytochrome P450 family.</text>
</comment>
<protein>
    <submittedName>
        <fullName evidence="8">Unannotated protein</fullName>
    </submittedName>
</protein>
<accession>A0A6J6H9K0</accession>
<evidence type="ECO:0000313" key="8">
    <source>
        <dbReference type="EMBL" id="CAB4609500.1"/>
    </source>
</evidence>
<keyword evidence="4" id="KW-0560">Oxidoreductase</keyword>